<dbReference type="InterPro" id="IPR004316">
    <property type="entry name" value="SWEET_rpt"/>
</dbReference>
<proteinExistence type="inferred from homology"/>
<evidence type="ECO:0000256" key="6">
    <source>
        <dbReference type="ARBA" id="ARBA00022737"/>
    </source>
</evidence>
<accession>A0A9Q0WYK4</accession>
<comment type="similarity">
    <text evidence="2">Belongs to the SWEET sugar transporter family.</text>
</comment>
<dbReference type="Gene3D" id="1.20.1280.290">
    <property type="match status" value="1"/>
</dbReference>
<dbReference type="Proteomes" id="UP001151532">
    <property type="component" value="Chromosome 5"/>
</dbReference>
<evidence type="ECO:0000256" key="3">
    <source>
        <dbReference type="ARBA" id="ARBA00022448"/>
    </source>
</evidence>
<evidence type="ECO:0000256" key="9">
    <source>
        <dbReference type="SAM" id="Phobius"/>
    </source>
</evidence>
<keyword evidence="3" id="KW-0813">Transport</keyword>
<keyword evidence="6" id="KW-0677">Repeat</keyword>
<name>A0A9Q0WYK4_SALPP</name>
<sequence length="101" mass="11082">MLAYASPLAAMKTVITTKSVEFMPFLLTFSTLLNGGFWTLYALLAKDFLVGVPNGIGFLLGIAQLILYGIYHRYRPLKKVTDNLEDGLQNDPLIPASDSVS</sequence>
<dbReference type="GO" id="GO:0012505">
    <property type="term" value="C:endomembrane system"/>
    <property type="evidence" value="ECO:0007669"/>
    <property type="project" value="UniProtKB-SubCell"/>
</dbReference>
<comment type="caution">
    <text evidence="10">The sequence shown here is derived from an EMBL/GenBank/DDBJ whole genome shotgun (WGS) entry which is preliminary data.</text>
</comment>
<dbReference type="AlphaFoldDB" id="A0A9Q0WYK4"/>
<evidence type="ECO:0000256" key="7">
    <source>
        <dbReference type="ARBA" id="ARBA00022989"/>
    </source>
</evidence>
<evidence type="ECO:0000313" key="11">
    <source>
        <dbReference type="Proteomes" id="UP001151532"/>
    </source>
</evidence>
<keyword evidence="4 10" id="KW-0762">Sugar transport</keyword>
<protein>
    <submittedName>
        <fullName evidence="10">BIDIRECTIONAL SUGAR TRANSPORTER SWEET</fullName>
    </submittedName>
</protein>
<evidence type="ECO:0000256" key="1">
    <source>
        <dbReference type="ARBA" id="ARBA00004127"/>
    </source>
</evidence>
<evidence type="ECO:0000256" key="5">
    <source>
        <dbReference type="ARBA" id="ARBA00022692"/>
    </source>
</evidence>
<gene>
    <name evidence="10" type="ORF">OIU79_018576</name>
</gene>
<evidence type="ECO:0000256" key="8">
    <source>
        <dbReference type="ARBA" id="ARBA00023136"/>
    </source>
</evidence>
<dbReference type="EMBL" id="JAPFFK010000002">
    <property type="protein sequence ID" value="KAJ6775434.1"/>
    <property type="molecule type" value="Genomic_DNA"/>
</dbReference>
<reference evidence="10" key="2">
    <citation type="journal article" date="2023" name="Int. J. Mol. Sci.">
        <title>De Novo Assembly and Annotation of 11 Diverse Shrub Willow (Salix) Genomes Reveals Novel Gene Organization in Sex-Linked Regions.</title>
        <authorList>
            <person name="Hyden B."/>
            <person name="Feng K."/>
            <person name="Yates T.B."/>
            <person name="Jawdy S."/>
            <person name="Cereghino C."/>
            <person name="Smart L.B."/>
            <person name="Muchero W."/>
        </authorList>
    </citation>
    <scope>NUCLEOTIDE SEQUENCE</scope>
    <source>
        <tissue evidence="10">Shoot tip</tissue>
    </source>
</reference>
<dbReference type="GO" id="GO:0051119">
    <property type="term" value="F:sugar transmembrane transporter activity"/>
    <property type="evidence" value="ECO:0007669"/>
    <property type="project" value="InterPro"/>
</dbReference>
<organism evidence="10 11">
    <name type="scientific">Salix purpurea</name>
    <name type="common">Purple osier willow</name>
    <dbReference type="NCBI Taxonomy" id="77065"/>
    <lineage>
        <taxon>Eukaryota</taxon>
        <taxon>Viridiplantae</taxon>
        <taxon>Streptophyta</taxon>
        <taxon>Embryophyta</taxon>
        <taxon>Tracheophyta</taxon>
        <taxon>Spermatophyta</taxon>
        <taxon>Magnoliopsida</taxon>
        <taxon>eudicotyledons</taxon>
        <taxon>Gunneridae</taxon>
        <taxon>Pentapetalae</taxon>
        <taxon>rosids</taxon>
        <taxon>fabids</taxon>
        <taxon>Malpighiales</taxon>
        <taxon>Salicaceae</taxon>
        <taxon>Saliceae</taxon>
        <taxon>Salix</taxon>
    </lineage>
</organism>
<feature type="transmembrane region" description="Helical" evidence="9">
    <location>
        <begin position="21"/>
        <end position="44"/>
    </location>
</feature>
<dbReference type="OrthoDB" id="831635at2759"/>
<keyword evidence="11" id="KW-1185">Reference proteome</keyword>
<dbReference type="PANTHER" id="PTHR10791">
    <property type="entry name" value="RAG1-ACTIVATING PROTEIN 1"/>
    <property type="match status" value="1"/>
</dbReference>
<keyword evidence="7 9" id="KW-1133">Transmembrane helix</keyword>
<dbReference type="GO" id="GO:0051260">
    <property type="term" value="P:protein homooligomerization"/>
    <property type="evidence" value="ECO:0007669"/>
    <property type="project" value="UniProtKB-ARBA"/>
</dbReference>
<reference evidence="10" key="1">
    <citation type="submission" date="2022-11" db="EMBL/GenBank/DDBJ databases">
        <authorList>
            <person name="Hyden B.L."/>
            <person name="Feng K."/>
            <person name="Yates T."/>
            <person name="Jawdy S."/>
            <person name="Smart L.B."/>
            <person name="Muchero W."/>
        </authorList>
    </citation>
    <scope>NUCLEOTIDE SEQUENCE</scope>
    <source>
        <tissue evidence="10">Shoot tip</tissue>
    </source>
</reference>
<evidence type="ECO:0000256" key="2">
    <source>
        <dbReference type="ARBA" id="ARBA00007809"/>
    </source>
</evidence>
<evidence type="ECO:0000313" key="10">
    <source>
        <dbReference type="EMBL" id="KAJ6775434.1"/>
    </source>
</evidence>
<dbReference type="Pfam" id="PF03083">
    <property type="entry name" value="MtN3_slv"/>
    <property type="match status" value="1"/>
</dbReference>
<dbReference type="FunFam" id="1.20.1280.290:FF:000002">
    <property type="entry name" value="Bidirectional sugar transporter SWEET"/>
    <property type="match status" value="1"/>
</dbReference>
<dbReference type="GO" id="GO:0016020">
    <property type="term" value="C:membrane"/>
    <property type="evidence" value="ECO:0007669"/>
    <property type="project" value="InterPro"/>
</dbReference>
<dbReference type="InterPro" id="IPR047664">
    <property type="entry name" value="SWEET"/>
</dbReference>
<keyword evidence="5 9" id="KW-0812">Transmembrane</keyword>
<dbReference type="PANTHER" id="PTHR10791:SF231">
    <property type="entry name" value="BIDIRECTIONAL SUGAR TRANSPORTER SWEET"/>
    <property type="match status" value="1"/>
</dbReference>
<feature type="transmembrane region" description="Helical" evidence="9">
    <location>
        <begin position="50"/>
        <end position="71"/>
    </location>
</feature>
<keyword evidence="8 9" id="KW-0472">Membrane</keyword>
<evidence type="ECO:0000256" key="4">
    <source>
        <dbReference type="ARBA" id="ARBA00022597"/>
    </source>
</evidence>
<comment type="subcellular location">
    <subcellularLocation>
        <location evidence="1">Endomembrane system</location>
        <topology evidence="1">Multi-pass membrane protein</topology>
    </subcellularLocation>
</comment>